<feature type="compositionally biased region" description="Low complexity" evidence="8">
    <location>
        <begin position="25"/>
        <end position="37"/>
    </location>
</feature>
<evidence type="ECO:0000259" key="10">
    <source>
        <dbReference type="SMART" id="SM00014"/>
    </source>
</evidence>
<comment type="similarity">
    <text evidence="7">Belongs to the type 2 lipid phosphate phosphatase family.</text>
</comment>
<feature type="domain" description="Phosphatidic acid phosphatase type 2/haloperoxidase" evidence="10">
    <location>
        <begin position="139"/>
        <end position="262"/>
    </location>
</feature>
<sequence length="608" mass="66014">MQHQADSEPLPGRKKGLHFTISVPPSVASSRAASPAPSDDDNDYFDEKFGPKGERGYDEAPGQHSTDVYDTTLPWWRAAIRRKVVERVRLESQVIAKIQNIVRRPSLDLYFVYTSLAGSHTFFMIMLPAFAFFGHENIARDLVMVLASGVYLSSVLKDLFCAPRPFAPPVVRLTIGSFHLEYGFPSTHATNSVSIALFFFAMAHQLTYTSNILTTQTLTIISAVLVFYTFSIVFGRIYTGMHSFTDCVMGTILGAGIWWGHSDWAGHAVTLSASNPLAVALNSLGVGTLSPNQFVFHVGGGLGAGAWIDKWARTGGWEVPFILIPLCLLAVNQHPQPVDDCPCFEDAIAFGSVVLGAIVGLWGMTKLGAGAGLNGPSIMPGSGWIRDAAGVWMQVERTWGDVALWWGLAALKMGVGILVIFIWRIVAKSALHLVLPPTFRLFAKVFRLPNRRFYTPATEYKNVPSEFHVGEDGTIELHPIPSVIDLPSSAGVIMVETGGIGSGVDGREHANSAGDGGIKMRSVNASSTNGFHAEEKKSSGHANGHERSHSVRFGSSIDEEQDSKDKTVKHYDAEVLTKVIVYAGIAFLACDILPLLFETLGWGLHSSL</sequence>
<feature type="compositionally biased region" description="Basic and acidic residues" evidence="8">
    <location>
        <begin position="45"/>
        <end position="58"/>
    </location>
</feature>
<dbReference type="OrthoDB" id="301434at2759"/>
<evidence type="ECO:0000313" key="12">
    <source>
        <dbReference type="Proteomes" id="UP000290288"/>
    </source>
</evidence>
<comment type="subcellular location">
    <subcellularLocation>
        <location evidence="1">Endoplasmic reticulum membrane</location>
        <topology evidence="1">Multi-pass membrane protein</topology>
    </subcellularLocation>
</comment>
<evidence type="ECO:0000256" key="3">
    <source>
        <dbReference type="ARBA" id="ARBA00022801"/>
    </source>
</evidence>
<dbReference type="GO" id="GO:0042392">
    <property type="term" value="F:sphingosine-1-phosphate phosphatase activity"/>
    <property type="evidence" value="ECO:0007669"/>
    <property type="project" value="TreeGrafter"/>
</dbReference>
<evidence type="ECO:0000256" key="6">
    <source>
        <dbReference type="ARBA" id="ARBA00023136"/>
    </source>
</evidence>
<dbReference type="PANTHER" id="PTHR14969">
    <property type="entry name" value="SPHINGOSINE-1-PHOSPHATE PHOSPHOHYDROLASE"/>
    <property type="match status" value="1"/>
</dbReference>
<dbReference type="SMART" id="SM00014">
    <property type="entry name" value="acidPPc"/>
    <property type="match status" value="1"/>
</dbReference>
<feature type="transmembrane region" description="Helical" evidence="9">
    <location>
        <begin position="403"/>
        <end position="423"/>
    </location>
</feature>
<reference evidence="11 12" key="1">
    <citation type="submission" date="2019-01" db="EMBL/GenBank/DDBJ databases">
        <title>Draft genome sequence of Psathyrella aberdarensis IHI B618.</title>
        <authorList>
            <person name="Buettner E."/>
            <person name="Kellner H."/>
        </authorList>
    </citation>
    <scope>NUCLEOTIDE SEQUENCE [LARGE SCALE GENOMIC DNA]</scope>
    <source>
        <strain evidence="11 12">IHI B618</strain>
    </source>
</reference>
<keyword evidence="2 9" id="KW-0812">Transmembrane</keyword>
<dbReference type="EMBL" id="SDEE01000230">
    <property type="protein sequence ID" value="RXW18956.1"/>
    <property type="molecule type" value="Genomic_DNA"/>
</dbReference>
<evidence type="ECO:0000256" key="2">
    <source>
        <dbReference type="ARBA" id="ARBA00022692"/>
    </source>
</evidence>
<comment type="caution">
    <text evidence="11">The sequence shown here is derived from an EMBL/GenBank/DDBJ whole genome shotgun (WGS) entry which is preliminary data.</text>
</comment>
<keyword evidence="12" id="KW-1185">Reference proteome</keyword>
<keyword evidence="4" id="KW-0256">Endoplasmic reticulum</keyword>
<dbReference type="PANTHER" id="PTHR14969:SF28">
    <property type="entry name" value="DIHYDROSPHINGOSINE 1-PHOSPHATE PHOSPHATASE LCB3-RELATED"/>
    <property type="match status" value="1"/>
</dbReference>
<protein>
    <recommendedName>
        <fullName evidence="10">Phosphatidic acid phosphatase type 2/haloperoxidase domain-containing protein</fullName>
    </recommendedName>
</protein>
<keyword evidence="6 9" id="KW-0472">Membrane</keyword>
<proteinExistence type="inferred from homology"/>
<feature type="transmembrane region" description="Helical" evidence="9">
    <location>
        <begin position="347"/>
        <end position="365"/>
    </location>
</feature>
<dbReference type="GO" id="GO:0005789">
    <property type="term" value="C:endoplasmic reticulum membrane"/>
    <property type="evidence" value="ECO:0007669"/>
    <property type="project" value="UniProtKB-SubCell"/>
</dbReference>
<feature type="region of interest" description="Disordered" evidence="8">
    <location>
        <begin position="529"/>
        <end position="565"/>
    </location>
</feature>
<evidence type="ECO:0000256" key="7">
    <source>
        <dbReference type="ARBA" id="ARBA00038324"/>
    </source>
</evidence>
<dbReference type="Proteomes" id="UP000290288">
    <property type="component" value="Unassembled WGS sequence"/>
</dbReference>
<keyword evidence="3" id="KW-0378">Hydrolase</keyword>
<evidence type="ECO:0000256" key="1">
    <source>
        <dbReference type="ARBA" id="ARBA00004477"/>
    </source>
</evidence>
<keyword evidence="5 9" id="KW-1133">Transmembrane helix</keyword>
<dbReference type="AlphaFoldDB" id="A0A4Q2DIK9"/>
<feature type="transmembrane region" description="Helical" evidence="9">
    <location>
        <begin position="215"/>
        <end position="234"/>
    </location>
</feature>
<feature type="transmembrane region" description="Helical" evidence="9">
    <location>
        <begin position="109"/>
        <end position="130"/>
    </location>
</feature>
<dbReference type="Pfam" id="PF01569">
    <property type="entry name" value="PAP2"/>
    <property type="match status" value="1"/>
</dbReference>
<accession>A0A4Q2DIK9</accession>
<dbReference type="SUPFAM" id="SSF48317">
    <property type="entry name" value="Acid phosphatase/Vanadium-dependent haloperoxidase"/>
    <property type="match status" value="1"/>
</dbReference>
<dbReference type="InterPro" id="IPR036938">
    <property type="entry name" value="PAP2/HPO_sf"/>
</dbReference>
<gene>
    <name evidence="11" type="ORF">EST38_g6891</name>
</gene>
<dbReference type="InterPro" id="IPR000326">
    <property type="entry name" value="PAP2/HPO"/>
</dbReference>
<feature type="compositionally biased region" description="Basic and acidic residues" evidence="8">
    <location>
        <begin position="532"/>
        <end position="549"/>
    </location>
</feature>
<organism evidence="11 12">
    <name type="scientific">Candolleomyces aberdarensis</name>
    <dbReference type="NCBI Taxonomy" id="2316362"/>
    <lineage>
        <taxon>Eukaryota</taxon>
        <taxon>Fungi</taxon>
        <taxon>Dikarya</taxon>
        <taxon>Basidiomycota</taxon>
        <taxon>Agaricomycotina</taxon>
        <taxon>Agaricomycetes</taxon>
        <taxon>Agaricomycetidae</taxon>
        <taxon>Agaricales</taxon>
        <taxon>Agaricineae</taxon>
        <taxon>Psathyrellaceae</taxon>
        <taxon>Candolleomyces</taxon>
    </lineage>
</organism>
<evidence type="ECO:0000313" key="11">
    <source>
        <dbReference type="EMBL" id="RXW18956.1"/>
    </source>
</evidence>
<name>A0A4Q2DIK9_9AGAR</name>
<feature type="transmembrane region" description="Helical" evidence="9">
    <location>
        <begin position="579"/>
        <end position="597"/>
    </location>
</feature>
<evidence type="ECO:0000256" key="9">
    <source>
        <dbReference type="SAM" id="Phobius"/>
    </source>
</evidence>
<dbReference type="Gene3D" id="1.20.144.10">
    <property type="entry name" value="Phosphatidic acid phosphatase type 2/haloperoxidase"/>
    <property type="match status" value="1"/>
</dbReference>
<feature type="region of interest" description="Disordered" evidence="8">
    <location>
        <begin position="25"/>
        <end position="65"/>
    </location>
</feature>
<evidence type="ECO:0000256" key="4">
    <source>
        <dbReference type="ARBA" id="ARBA00022824"/>
    </source>
</evidence>
<dbReference type="CDD" id="cd03388">
    <property type="entry name" value="PAP2_SPPase1"/>
    <property type="match status" value="1"/>
</dbReference>
<dbReference type="STRING" id="2316362.A0A4Q2DIK9"/>
<evidence type="ECO:0000256" key="5">
    <source>
        <dbReference type="ARBA" id="ARBA00022989"/>
    </source>
</evidence>
<evidence type="ECO:0000256" key="8">
    <source>
        <dbReference type="SAM" id="MobiDB-lite"/>
    </source>
</evidence>